<protein>
    <recommendedName>
        <fullName evidence="3">Phage tail protein</fullName>
    </recommendedName>
</protein>
<evidence type="ECO:0000313" key="1">
    <source>
        <dbReference type="EMBL" id="OAV00213.1"/>
    </source>
</evidence>
<accession>A0A7Z1A3P8</accession>
<sequence>MQRVIYSRLHDSIDAISYRYYGSSRVELILSANPRIHEHGAILPIGTPVIIPPMIVDAPKKQTIQLWD</sequence>
<comment type="caution">
    <text evidence="1">The sequence shown here is derived from an EMBL/GenBank/DDBJ whole genome shotgun (WGS) entry which is preliminary data.</text>
</comment>
<evidence type="ECO:0000313" key="2">
    <source>
        <dbReference type="Proteomes" id="UP000078446"/>
    </source>
</evidence>
<dbReference type="Proteomes" id="UP000078446">
    <property type="component" value="Unassembled WGS sequence"/>
</dbReference>
<evidence type="ECO:0008006" key="3">
    <source>
        <dbReference type="Google" id="ProtNLM"/>
    </source>
</evidence>
<dbReference type="EMBL" id="LXHE01000014">
    <property type="protein sequence ID" value="OAV00213.1"/>
    <property type="molecule type" value="Genomic_DNA"/>
</dbReference>
<reference evidence="1 2" key="1">
    <citation type="journal article" date="2016" name="Genome Biol. Evol.">
        <title>Comparative Genomic Analyses of the Moraxella catarrhalis Serosensitive and Seroresistant Lineages Demonstrate Their Independent Evolution.</title>
        <authorList>
            <person name="Earl J.P."/>
            <person name="de Vries S.P."/>
            <person name="Ahmed A."/>
            <person name="Powell E."/>
            <person name="Schultz M.P."/>
            <person name="Hermans P.W."/>
            <person name="Hill D.J."/>
            <person name="Zhou Z."/>
            <person name="Constantinidou C.I."/>
            <person name="Hu F.Z."/>
            <person name="Bootsma H.J."/>
            <person name="Ehrlich G.D."/>
        </authorList>
    </citation>
    <scope>NUCLEOTIDE SEQUENCE [LARGE SCALE GENOMIC DNA]</scope>
    <source>
        <strain evidence="1 2">Z7574</strain>
    </source>
</reference>
<dbReference type="InterPro" id="IPR008861">
    <property type="entry name" value="GpX-like"/>
</dbReference>
<dbReference type="RefSeq" id="WP_064619029.1">
    <property type="nucleotide sequence ID" value="NZ_LXHE01000014.1"/>
</dbReference>
<dbReference type="AlphaFoldDB" id="A0A7Z1A3P8"/>
<gene>
    <name evidence="1" type="ORF">AO382_1363</name>
</gene>
<name>A0A7Z1A3P8_MORCA</name>
<dbReference type="Pfam" id="PF05489">
    <property type="entry name" value="Phage_tail_X"/>
    <property type="match status" value="1"/>
</dbReference>
<organism evidence="1 2">
    <name type="scientific">Moraxella catarrhalis</name>
    <name type="common">Branhamella catarrhalis</name>
    <dbReference type="NCBI Taxonomy" id="480"/>
    <lineage>
        <taxon>Bacteria</taxon>
        <taxon>Pseudomonadati</taxon>
        <taxon>Pseudomonadota</taxon>
        <taxon>Gammaproteobacteria</taxon>
        <taxon>Moraxellales</taxon>
        <taxon>Moraxellaceae</taxon>
        <taxon>Moraxella</taxon>
    </lineage>
</organism>
<proteinExistence type="predicted"/>